<sequence length="111" mass="11896">MEESPIPSHPISHPICQNPIPIPNNLIGHLSRDVTQISKKGNLLPAKIGDFGFTICVTSRDNWPMGEMLHKYLGFGMGFGIWDGMGFGIGIWDGMGYGMGGEGMGGDGKGF</sequence>
<proteinExistence type="predicted"/>
<dbReference type="Proteomes" id="UP000232722">
    <property type="component" value="Unassembled WGS sequence"/>
</dbReference>
<reference evidence="1 2" key="1">
    <citation type="submission" date="2016-04" db="EMBL/GenBank/DDBJ databases">
        <title>Genome analyses suggest a sexual origin of heterokaryosis in a supposedly ancient asexual fungus.</title>
        <authorList>
            <person name="Ropars J."/>
            <person name="Sedzielewska K."/>
            <person name="Noel J."/>
            <person name="Charron P."/>
            <person name="Farinelli L."/>
            <person name="Marton T."/>
            <person name="Kruger M."/>
            <person name="Pelin A."/>
            <person name="Brachmann A."/>
            <person name="Corradi N."/>
        </authorList>
    </citation>
    <scope>NUCLEOTIDE SEQUENCE [LARGE SCALE GENOMIC DNA]</scope>
    <source>
        <strain evidence="1 2">A5</strain>
    </source>
</reference>
<comment type="caution">
    <text evidence="1">The sequence shown here is derived from an EMBL/GenBank/DDBJ whole genome shotgun (WGS) entry which is preliminary data.</text>
</comment>
<protein>
    <submittedName>
        <fullName evidence="1">Uncharacterized protein</fullName>
    </submittedName>
</protein>
<gene>
    <name evidence="1" type="ORF">RhiirA5_370498</name>
</gene>
<organism evidence="1 2">
    <name type="scientific">Rhizophagus irregularis</name>
    <dbReference type="NCBI Taxonomy" id="588596"/>
    <lineage>
        <taxon>Eukaryota</taxon>
        <taxon>Fungi</taxon>
        <taxon>Fungi incertae sedis</taxon>
        <taxon>Mucoromycota</taxon>
        <taxon>Glomeromycotina</taxon>
        <taxon>Glomeromycetes</taxon>
        <taxon>Glomerales</taxon>
        <taxon>Glomeraceae</taxon>
        <taxon>Rhizophagus</taxon>
    </lineage>
</organism>
<dbReference type="AlphaFoldDB" id="A0A2N0Q9D0"/>
<evidence type="ECO:0000313" key="1">
    <source>
        <dbReference type="EMBL" id="PKC15683.1"/>
    </source>
</evidence>
<dbReference type="EMBL" id="LLXJ01000078">
    <property type="protein sequence ID" value="PKC15683.1"/>
    <property type="molecule type" value="Genomic_DNA"/>
</dbReference>
<reference evidence="1 2" key="2">
    <citation type="submission" date="2017-09" db="EMBL/GenBank/DDBJ databases">
        <title>Extensive intraspecific genome diversity in a model arbuscular mycorrhizal fungus.</title>
        <authorList>
            <person name="Chen E.C."/>
            <person name="Morin E."/>
            <person name="Beaudet D."/>
            <person name="Noel J."/>
            <person name="Ndikumana S."/>
            <person name="Charron P."/>
            <person name="St-Onge C."/>
            <person name="Giorgi J."/>
            <person name="Grigoriev I.V."/>
            <person name="Roux C."/>
            <person name="Martin F.M."/>
            <person name="Corradi N."/>
        </authorList>
    </citation>
    <scope>NUCLEOTIDE SEQUENCE [LARGE SCALE GENOMIC DNA]</scope>
    <source>
        <strain evidence="1 2">A5</strain>
    </source>
</reference>
<evidence type="ECO:0000313" key="2">
    <source>
        <dbReference type="Proteomes" id="UP000232722"/>
    </source>
</evidence>
<accession>A0A2N0Q9D0</accession>
<name>A0A2N0Q9D0_9GLOM</name>